<dbReference type="PANTHER" id="PTHR30372:SF4">
    <property type="entry name" value="LIPID-A-DISACCHARIDE SYNTHASE, MITOCHONDRIAL-RELATED"/>
    <property type="match status" value="1"/>
</dbReference>
<keyword evidence="9 11" id="KW-0443">Lipid metabolism</keyword>
<dbReference type="InterPro" id="IPR003835">
    <property type="entry name" value="Glyco_trans_19"/>
</dbReference>
<dbReference type="RefSeq" id="WP_109318797.1">
    <property type="nucleotide sequence ID" value="NZ_QFWT01000002.1"/>
</dbReference>
<evidence type="ECO:0000256" key="1">
    <source>
        <dbReference type="ARBA" id="ARBA00002056"/>
    </source>
</evidence>
<dbReference type="EMBL" id="QFWT01000002">
    <property type="protein sequence ID" value="PWI34461.1"/>
    <property type="molecule type" value="Genomic_DNA"/>
</dbReference>
<dbReference type="SUPFAM" id="SSF53756">
    <property type="entry name" value="UDP-Glycosyltransferase/glycogen phosphorylase"/>
    <property type="match status" value="1"/>
</dbReference>
<dbReference type="OrthoDB" id="9801642at2"/>
<keyword evidence="7 11" id="KW-0328">Glycosyltransferase</keyword>
<comment type="function">
    <text evidence="1 11">Condensation of UDP-2,3-diacylglucosamine and 2,3-diacylglucosamine-1-phosphate to form lipid A disaccharide, a precursor of lipid A, a phosphorylated glycolipid that anchors the lipopolysaccharide to the outer membrane of the cell.</text>
</comment>
<dbReference type="AlphaFoldDB" id="A0A2U3BCD5"/>
<evidence type="ECO:0000256" key="5">
    <source>
        <dbReference type="ARBA" id="ARBA00022516"/>
    </source>
</evidence>
<comment type="caution">
    <text evidence="12">The sequence shown here is derived from an EMBL/GenBank/DDBJ whole genome shotgun (WGS) entry which is preliminary data.</text>
</comment>
<evidence type="ECO:0000256" key="11">
    <source>
        <dbReference type="HAMAP-Rule" id="MF_00392"/>
    </source>
</evidence>
<protein>
    <recommendedName>
        <fullName evidence="4 11">Lipid-A-disaccharide synthase</fullName>
        <ecNumber evidence="3 11">2.4.1.182</ecNumber>
    </recommendedName>
</protein>
<evidence type="ECO:0000313" key="13">
    <source>
        <dbReference type="Proteomes" id="UP000245362"/>
    </source>
</evidence>
<name>A0A2U3BCD5_9VIBR</name>
<keyword evidence="5 11" id="KW-0444">Lipid biosynthesis</keyword>
<dbReference type="GO" id="GO:0008915">
    <property type="term" value="F:lipid-A-disaccharide synthase activity"/>
    <property type="evidence" value="ECO:0007669"/>
    <property type="project" value="UniProtKB-UniRule"/>
</dbReference>
<keyword evidence="6 11" id="KW-0441">Lipid A biosynthesis</keyword>
<reference evidence="12 13" key="1">
    <citation type="submission" date="2018-05" db="EMBL/GenBank/DDBJ databases">
        <title>Vibrio limimaris sp. nov., isolated from marine sediment.</title>
        <authorList>
            <person name="Li C.-M."/>
        </authorList>
    </citation>
    <scope>NUCLEOTIDE SEQUENCE [LARGE SCALE GENOMIC DNA]</scope>
    <source>
        <strain evidence="12 13">E4404</strain>
    </source>
</reference>
<keyword evidence="13" id="KW-1185">Reference proteome</keyword>
<organism evidence="12 13">
    <name type="scientific">Vibrio albus</name>
    <dbReference type="NCBI Taxonomy" id="2200953"/>
    <lineage>
        <taxon>Bacteria</taxon>
        <taxon>Pseudomonadati</taxon>
        <taxon>Pseudomonadota</taxon>
        <taxon>Gammaproteobacteria</taxon>
        <taxon>Vibrionales</taxon>
        <taxon>Vibrionaceae</taxon>
        <taxon>Vibrio</taxon>
    </lineage>
</organism>
<dbReference type="GO" id="GO:0009245">
    <property type="term" value="P:lipid A biosynthetic process"/>
    <property type="evidence" value="ECO:0007669"/>
    <property type="project" value="UniProtKB-UniRule"/>
</dbReference>
<dbReference type="HAMAP" id="MF_00392">
    <property type="entry name" value="LpxB"/>
    <property type="match status" value="1"/>
</dbReference>
<dbReference type="GO" id="GO:0016020">
    <property type="term" value="C:membrane"/>
    <property type="evidence" value="ECO:0007669"/>
    <property type="project" value="GOC"/>
</dbReference>
<evidence type="ECO:0000256" key="4">
    <source>
        <dbReference type="ARBA" id="ARBA00020902"/>
    </source>
</evidence>
<comment type="catalytic activity">
    <reaction evidence="10 11">
        <text>a lipid X + a UDP-2-N,3-O-bis[(3R)-3-hydroxyacyl]-alpha-D-glucosamine = a lipid A disaccharide + UDP + H(+)</text>
        <dbReference type="Rhea" id="RHEA:67828"/>
        <dbReference type="ChEBI" id="CHEBI:15378"/>
        <dbReference type="ChEBI" id="CHEBI:58223"/>
        <dbReference type="ChEBI" id="CHEBI:137748"/>
        <dbReference type="ChEBI" id="CHEBI:176338"/>
        <dbReference type="ChEBI" id="CHEBI:176343"/>
        <dbReference type="EC" id="2.4.1.182"/>
    </reaction>
</comment>
<accession>A0A2U3BCD5</accession>
<proteinExistence type="inferred from homology"/>
<dbReference type="EC" id="2.4.1.182" evidence="3 11"/>
<comment type="similarity">
    <text evidence="2 11">Belongs to the LpxB family.</text>
</comment>
<evidence type="ECO:0000256" key="3">
    <source>
        <dbReference type="ARBA" id="ARBA00012687"/>
    </source>
</evidence>
<evidence type="ECO:0000256" key="8">
    <source>
        <dbReference type="ARBA" id="ARBA00022679"/>
    </source>
</evidence>
<dbReference type="UniPathway" id="UPA00973"/>
<dbReference type="NCBIfam" id="TIGR00215">
    <property type="entry name" value="lpxB"/>
    <property type="match status" value="1"/>
</dbReference>
<evidence type="ECO:0000313" key="12">
    <source>
        <dbReference type="EMBL" id="PWI34461.1"/>
    </source>
</evidence>
<sequence>MRPPLKIGIVVGELSGDTLGEGLIKAIRNRYPDAEFVGIGGPKMIEQGCESLFDMEELAVMGLVEVLGRLPRLLKVKAELVRYFTDNPPDVFIGIDAPDFNLRLEKDLKFAGIKTVHYVCPSVWAWRQKRIFKIKEATNLVLAFLPFEKTFCDKYSVPCEFIGHTLADSIPLENDKSAARTLLGLEQDKRWLAVLPGSRGSEMKMLAQPFIEACQKLQSKYPELGFVVALVNPKRREQFELVWKELAPELSFVLVDDTARNVIQASDAVLLASGTVALECMLVNRPMVVGYRVNAITAFIAKRLVKTEFVSLPNILAGREVVKEFLLEDCTAANLAEEAERLLTGDTTDMLETFAGLHQLIRKDADKQAAKAVLRLIEQKND</sequence>
<dbReference type="GO" id="GO:0005543">
    <property type="term" value="F:phospholipid binding"/>
    <property type="evidence" value="ECO:0007669"/>
    <property type="project" value="TreeGrafter"/>
</dbReference>
<evidence type="ECO:0000256" key="2">
    <source>
        <dbReference type="ARBA" id="ARBA00007868"/>
    </source>
</evidence>
<evidence type="ECO:0000256" key="10">
    <source>
        <dbReference type="ARBA" id="ARBA00048975"/>
    </source>
</evidence>
<evidence type="ECO:0000256" key="6">
    <source>
        <dbReference type="ARBA" id="ARBA00022556"/>
    </source>
</evidence>
<dbReference type="Proteomes" id="UP000245362">
    <property type="component" value="Unassembled WGS sequence"/>
</dbReference>
<evidence type="ECO:0000256" key="7">
    <source>
        <dbReference type="ARBA" id="ARBA00022676"/>
    </source>
</evidence>
<dbReference type="Pfam" id="PF02684">
    <property type="entry name" value="LpxB"/>
    <property type="match status" value="1"/>
</dbReference>
<keyword evidence="8 11" id="KW-0808">Transferase</keyword>
<evidence type="ECO:0000256" key="9">
    <source>
        <dbReference type="ARBA" id="ARBA00023098"/>
    </source>
</evidence>
<dbReference type="PANTHER" id="PTHR30372">
    <property type="entry name" value="LIPID-A-DISACCHARIDE SYNTHASE"/>
    <property type="match status" value="1"/>
</dbReference>
<dbReference type="Gene3D" id="3.40.50.2000">
    <property type="entry name" value="Glycogen Phosphorylase B"/>
    <property type="match status" value="1"/>
</dbReference>
<comment type="pathway">
    <text evidence="11">Bacterial outer membrane biogenesis; LPS lipid A biosynthesis.</text>
</comment>
<gene>
    <name evidence="11" type="primary">lpxB</name>
    <name evidence="12" type="ORF">DI392_04945</name>
</gene>